<reference evidence="2 3" key="1">
    <citation type="submission" date="2024-07" db="EMBL/GenBank/DDBJ databases">
        <title>The genome sequence of type strain Sediminicola arcticus GDMCC 1.2805.</title>
        <authorList>
            <person name="Liu Y."/>
        </authorList>
    </citation>
    <scope>NUCLEOTIDE SEQUENCE [LARGE SCALE GENOMIC DNA]</scope>
    <source>
        <strain evidence="2 3">GDMCC 1.2805</strain>
    </source>
</reference>
<proteinExistence type="predicted"/>
<protein>
    <submittedName>
        <fullName evidence="2">Uncharacterized protein</fullName>
    </submittedName>
</protein>
<evidence type="ECO:0000256" key="1">
    <source>
        <dbReference type="SAM" id="SignalP"/>
    </source>
</evidence>
<keyword evidence="3" id="KW-1185">Reference proteome</keyword>
<organism evidence="2 3">
    <name type="scientific">Sediminicola arcticus</name>
    <dbReference type="NCBI Taxonomy" id="1574308"/>
    <lineage>
        <taxon>Bacteria</taxon>
        <taxon>Pseudomonadati</taxon>
        <taxon>Bacteroidota</taxon>
        <taxon>Flavobacteriia</taxon>
        <taxon>Flavobacteriales</taxon>
        <taxon>Flavobacteriaceae</taxon>
        <taxon>Sediminicola</taxon>
    </lineage>
</organism>
<dbReference type="RefSeq" id="WP_354614342.1">
    <property type="nucleotide sequence ID" value="NZ_JBEXAE010000002.1"/>
</dbReference>
<name>A0ABV2SS21_9FLAO</name>
<keyword evidence="1" id="KW-0732">Signal</keyword>
<dbReference type="EMBL" id="JBEXAE010000002">
    <property type="protein sequence ID" value="MET6989956.1"/>
    <property type="molecule type" value="Genomic_DNA"/>
</dbReference>
<comment type="caution">
    <text evidence="2">The sequence shown here is derived from an EMBL/GenBank/DDBJ whole genome shotgun (WGS) entry which is preliminary data.</text>
</comment>
<dbReference type="Proteomes" id="UP001549799">
    <property type="component" value="Unassembled WGS sequence"/>
</dbReference>
<evidence type="ECO:0000313" key="2">
    <source>
        <dbReference type="EMBL" id="MET6989956.1"/>
    </source>
</evidence>
<feature type="chain" id="PRO_5045414608" evidence="1">
    <location>
        <begin position="19"/>
        <end position="235"/>
    </location>
</feature>
<evidence type="ECO:0000313" key="3">
    <source>
        <dbReference type="Proteomes" id="UP001549799"/>
    </source>
</evidence>
<feature type="signal peptide" evidence="1">
    <location>
        <begin position="1"/>
        <end position="18"/>
    </location>
</feature>
<sequence>MKNVFFGLLFFMTFSISAQEDYWTNYYVVVEPQNVDMFYKLVDDYFTANKSTGVTVSLYENHFNDNSNNFTHSIGFSGSLDALGNMYANDSGDTWKLFLVQLNQHIKEGHSARMGTRLAHKGDLSLDYPIQKYFIVHVEDGEIWDKAYTKYINVNLPGDMLNMMGNFTSGVSPDGENRWVINGFKDFKSAMGGADAMRTDAQKASNKKAWKEFSDTNGESHLVRSGLRVRLGYWK</sequence>
<accession>A0ABV2SS21</accession>
<gene>
    <name evidence="2" type="ORF">ABXZ36_04760</name>
</gene>